<dbReference type="Pfam" id="PF14625">
    <property type="entry name" value="Lustrin_cystein"/>
    <property type="match status" value="1"/>
</dbReference>
<gene>
    <name evidence="1" type="ORF">TCLT_LOCUS7575</name>
</gene>
<proteinExistence type="predicted"/>
<accession>A0A0N5D3S0</accession>
<dbReference type="InterPro" id="IPR028150">
    <property type="entry name" value="Lustrin_cystein"/>
</dbReference>
<name>A0A0N5D3S0_THECL</name>
<keyword evidence="2" id="KW-1185">Reference proteome</keyword>
<dbReference type="OMA" id="CPGGMTY"/>
<dbReference type="Proteomes" id="UP000276776">
    <property type="component" value="Unassembled WGS sequence"/>
</dbReference>
<evidence type="ECO:0000313" key="2">
    <source>
        <dbReference type="Proteomes" id="UP000276776"/>
    </source>
</evidence>
<dbReference type="OrthoDB" id="5791538at2759"/>
<protein>
    <submittedName>
        <fullName evidence="3">EB domain-containing protein</fullName>
    </submittedName>
</protein>
<reference evidence="1 2" key="2">
    <citation type="submission" date="2018-11" db="EMBL/GenBank/DDBJ databases">
        <authorList>
            <consortium name="Pathogen Informatics"/>
        </authorList>
    </citation>
    <scope>NUCLEOTIDE SEQUENCE [LARGE SCALE GENOMIC DNA]</scope>
</reference>
<dbReference type="InterPro" id="IPR006150">
    <property type="entry name" value="Cys_repeat_1"/>
</dbReference>
<organism evidence="3">
    <name type="scientific">Thelazia callipaeda</name>
    <name type="common">Oriental eyeworm</name>
    <name type="synonym">Parasitic nematode</name>
    <dbReference type="NCBI Taxonomy" id="103827"/>
    <lineage>
        <taxon>Eukaryota</taxon>
        <taxon>Metazoa</taxon>
        <taxon>Ecdysozoa</taxon>
        <taxon>Nematoda</taxon>
        <taxon>Chromadorea</taxon>
        <taxon>Rhabditida</taxon>
        <taxon>Spirurina</taxon>
        <taxon>Spiruromorpha</taxon>
        <taxon>Thelazioidea</taxon>
        <taxon>Thelaziidae</taxon>
        <taxon>Thelazia</taxon>
    </lineage>
</organism>
<dbReference type="WBParaSite" id="TCLT_0000758601-mRNA-1">
    <property type="protein sequence ID" value="TCLT_0000758601-mRNA-1"/>
    <property type="gene ID" value="TCLT_0000758601"/>
</dbReference>
<dbReference type="SMART" id="SM00289">
    <property type="entry name" value="WR1"/>
    <property type="match status" value="2"/>
</dbReference>
<reference evidence="3" key="1">
    <citation type="submission" date="2017-02" db="UniProtKB">
        <authorList>
            <consortium name="WormBaseParasite"/>
        </authorList>
    </citation>
    <scope>IDENTIFICATION</scope>
</reference>
<evidence type="ECO:0000313" key="3">
    <source>
        <dbReference type="WBParaSite" id="TCLT_0000758601-mRNA-1"/>
    </source>
</evidence>
<evidence type="ECO:0000313" key="1">
    <source>
        <dbReference type="EMBL" id="VDN05046.1"/>
    </source>
</evidence>
<dbReference type="EMBL" id="UYYF01004523">
    <property type="protein sequence ID" value="VDN05046.1"/>
    <property type="molecule type" value="Genomic_DNA"/>
</dbReference>
<dbReference type="AlphaFoldDB" id="A0A0N5D3S0"/>
<sequence length="142" mass="15925">MPQVIPCKRKLLLITLSLNKLKTFKLRHTKDECYDALKIRSGPERCVQSSQCYDSDAECVYSIRQLHHICCRPNPSAIFPKCPSGRQMLIIGKSTPLVCTPSNSIEDDICPLGYECLPSVTNFTKGQEQSNNVCCKAMKTLV</sequence>